<protein>
    <submittedName>
        <fullName evidence="2">Uncharacterized protein</fullName>
    </submittedName>
</protein>
<feature type="region of interest" description="Disordered" evidence="1">
    <location>
        <begin position="43"/>
        <end position="63"/>
    </location>
</feature>
<dbReference type="Proteomes" id="UP000465112">
    <property type="component" value="Chromosome 24"/>
</dbReference>
<evidence type="ECO:0000313" key="2">
    <source>
        <dbReference type="EMBL" id="KAF1371564.1"/>
    </source>
</evidence>
<evidence type="ECO:0000256" key="1">
    <source>
        <dbReference type="SAM" id="MobiDB-lite"/>
    </source>
</evidence>
<comment type="caution">
    <text evidence="2">The sequence shown here is derived from an EMBL/GenBank/DDBJ whole genome shotgun (WGS) entry which is preliminary data.</text>
</comment>
<sequence>MAFGIGFVCVSANRRLQVDWCLHGPWELEVRRYGASVDAIWEEEEEEPSRYRPAGGSSSLSPRETATSCIPLVAVSLHIPPPQLSPSCPAKWRIIPRNTLPTFAAEVHMIYGPLDPVNPHPQSLPIPEAT</sequence>
<accession>A0A6A5E692</accession>
<keyword evidence="3" id="KW-1185">Reference proteome</keyword>
<proteinExistence type="predicted"/>
<dbReference type="EMBL" id="VHII01000024">
    <property type="protein sequence ID" value="KAF1371564.1"/>
    <property type="molecule type" value="Genomic_DNA"/>
</dbReference>
<dbReference type="AlphaFoldDB" id="A0A6A5E692"/>
<evidence type="ECO:0000313" key="3">
    <source>
        <dbReference type="Proteomes" id="UP000465112"/>
    </source>
</evidence>
<reference evidence="2 3" key="1">
    <citation type="submission" date="2019-06" db="EMBL/GenBank/DDBJ databases">
        <title>A chromosome-scale genome assembly of the European perch, Perca fluviatilis.</title>
        <authorList>
            <person name="Roques C."/>
            <person name="Zahm M."/>
            <person name="Cabau C."/>
            <person name="Klopp C."/>
            <person name="Bouchez O."/>
            <person name="Donnadieu C."/>
            <person name="Kuhl H."/>
            <person name="Gislard M."/>
            <person name="Guendouz S."/>
            <person name="Journot L."/>
            <person name="Haffray P."/>
            <person name="Bestin A."/>
            <person name="Morvezen R."/>
            <person name="Feron R."/>
            <person name="Wen M."/>
            <person name="Jouanno E."/>
            <person name="Herpin A."/>
            <person name="Schartl M."/>
            <person name="Postlethwait J."/>
            <person name="Schaerlinger B."/>
            <person name="Chardard D."/>
            <person name="Lecocq T."/>
            <person name="Poncet C."/>
            <person name="Jaffrelo L."/>
            <person name="Lampietro C."/>
            <person name="Guiguen Y."/>
        </authorList>
    </citation>
    <scope>NUCLEOTIDE SEQUENCE [LARGE SCALE GENOMIC DNA]</scope>
    <source>
        <tissue evidence="2">Blood</tissue>
    </source>
</reference>
<gene>
    <name evidence="2" type="ORF">PFLUV_G00269650</name>
</gene>
<organism evidence="2 3">
    <name type="scientific">Perca fluviatilis</name>
    <name type="common">European perch</name>
    <dbReference type="NCBI Taxonomy" id="8168"/>
    <lineage>
        <taxon>Eukaryota</taxon>
        <taxon>Metazoa</taxon>
        <taxon>Chordata</taxon>
        <taxon>Craniata</taxon>
        <taxon>Vertebrata</taxon>
        <taxon>Euteleostomi</taxon>
        <taxon>Actinopterygii</taxon>
        <taxon>Neopterygii</taxon>
        <taxon>Teleostei</taxon>
        <taxon>Neoteleostei</taxon>
        <taxon>Acanthomorphata</taxon>
        <taxon>Eupercaria</taxon>
        <taxon>Perciformes</taxon>
        <taxon>Percoidei</taxon>
        <taxon>Percidae</taxon>
        <taxon>Percinae</taxon>
        <taxon>Perca</taxon>
    </lineage>
</organism>
<name>A0A6A5E692_PERFL</name>